<dbReference type="Pfam" id="PF05848">
    <property type="entry name" value="CtsR"/>
    <property type="match status" value="1"/>
</dbReference>
<evidence type="ECO:0000313" key="4">
    <source>
        <dbReference type="Proteomes" id="UP001333102"/>
    </source>
</evidence>
<organism evidence="3 4">
    <name type="scientific">Geochorda subterranea</name>
    <dbReference type="NCBI Taxonomy" id="3109564"/>
    <lineage>
        <taxon>Bacteria</taxon>
        <taxon>Bacillati</taxon>
        <taxon>Bacillota</taxon>
        <taxon>Limnochordia</taxon>
        <taxon>Limnochordales</taxon>
        <taxon>Geochordaceae</taxon>
        <taxon>Geochorda</taxon>
    </lineage>
</organism>
<dbReference type="Gene3D" id="1.10.1200.150">
    <property type="entry name" value="Transcriptional regulator CtsR, C-terminal domain"/>
    <property type="match status" value="1"/>
</dbReference>
<dbReference type="Gene3D" id="3.30.56.130">
    <property type="entry name" value="Transcriptional regulator CtsR, winged HTH domain"/>
    <property type="match status" value="1"/>
</dbReference>
<evidence type="ECO:0000259" key="1">
    <source>
        <dbReference type="Pfam" id="PF05848"/>
    </source>
</evidence>
<dbReference type="InterPro" id="IPR041908">
    <property type="entry name" value="CtsR_C_sf"/>
</dbReference>
<dbReference type="EMBL" id="CP141614">
    <property type="protein sequence ID" value="WRP14199.1"/>
    <property type="molecule type" value="Genomic_DNA"/>
</dbReference>
<dbReference type="RefSeq" id="WP_324668502.1">
    <property type="nucleotide sequence ID" value="NZ_CP141614.1"/>
</dbReference>
<proteinExistence type="predicted"/>
<dbReference type="InterPro" id="IPR041902">
    <property type="entry name" value="CtsR_N_sf"/>
</dbReference>
<sequence length="160" mass="18000">MASLADAIERHIKELFERTGAPWVEIRRVELAGRFACVPSQITYVLETRFTPRHGYLVESRRGGGGFIRIMRLAPAQPDRASLLQALIERLGDAVTCSEADAVVERLQQARLIGAREAAVWRAAMRSQTEWVPVPALRDRVRAALLRSMLMVRFMEVSDA</sequence>
<feature type="domain" description="CtsR N-terminal HTH" evidence="1">
    <location>
        <begin position="3"/>
        <end position="73"/>
    </location>
</feature>
<name>A0ABZ1BMY2_9FIRM</name>
<dbReference type="Pfam" id="PF17727">
    <property type="entry name" value="CtsR_C"/>
    <property type="match status" value="1"/>
</dbReference>
<feature type="domain" description="CtsR C-terminal dimerization" evidence="2">
    <location>
        <begin position="80"/>
        <end position="151"/>
    </location>
</feature>
<accession>A0ABZ1BMY2</accession>
<dbReference type="InterPro" id="IPR041473">
    <property type="entry name" value="CtsR_C"/>
</dbReference>
<dbReference type="InterPro" id="IPR040465">
    <property type="entry name" value="CtsR_N"/>
</dbReference>
<keyword evidence="4" id="KW-1185">Reference proteome</keyword>
<gene>
    <name evidence="3" type="ORF">VLY81_12360</name>
</gene>
<reference evidence="4" key="1">
    <citation type="submission" date="2023-12" db="EMBL/GenBank/DDBJ databases">
        <title>Novel isolates from deep terrestrial aquifers shed light on the physiology and ecology of the class Limnochordia.</title>
        <authorList>
            <person name="Karnachuk O.V."/>
            <person name="Lukina A.P."/>
            <person name="Avakyan M.R."/>
            <person name="Kadnikov V."/>
            <person name="Begmatov S."/>
            <person name="Beletsky A.V."/>
            <person name="Mardanov A.V."/>
            <person name="Ravin N.V."/>
        </authorList>
    </citation>
    <scope>NUCLEOTIDE SEQUENCE [LARGE SCALE GENOMIC DNA]</scope>
    <source>
        <strain evidence="4">LN</strain>
    </source>
</reference>
<dbReference type="Proteomes" id="UP001333102">
    <property type="component" value="Chromosome"/>
</dbReference>
<evidence type="ECO:0000313" key="3">
    <source>
        <dbReference type="EMBL" id="WRP14199.1"/>
    </source>
</evidence>
<evidence type="ECO:0000259" key="2">
    <source>
        <dbReference type="Pfam" id="PF17727"/>
    </source>
</evidence>
<protein>
    <submittedName>
        <fullName evidence="3">CtsR family transcriptional regulator</fullName>
    </submittedName>
</protein>